<comment type="caution">
    <text evidence="4">The sequence shown here is derived from an EMBL/GenBank/DDBJ whole genome shotgun (WGS) entry which is preliminary data.</text>
</comment>
<dbReference type="PANTHER" id="PTHR22957">
    <property type="entry name" value="TBC1 DOMAIN FAMILY MEMBER GTPASE-ACTIVATING PROTEIN"/>
    <property type="match status" value="1"/>
</dbReference>
<feature type="region of interest" description="Disordered" evidence="2">
    <location>
        <begin position="429"/>
        <end position="453"/>
    </location>
</feature>
<proteinExistence type="predicted"/>
<dbReference type="Gene3D" id="1.10.8.270">
    <property type="entry name" value="putative rabgap domain of human tbc1 domain family member 14 like domains"/>
    <property type="match status" value="1"/>
</dbReference>
<evidence type="ECO:0000256" key="1">
    <source>
        <dbReference type="ARBA" id="ARBA00022468"/>
    </source>
</evidence>
<dbReference type="Proteomes" id="UP001212841">
    <property type="component" value="Unassembled WGS sequence"/>
</dbReference>
<keyword evidence="1" id="KW-0343">GTPase activation</keyword>
<feature type="region of interest" description="Disordered" evidence="2">
    <location>
        <begin position="715"/>
        <end position="763"/>
    </location>
</feature>
<dbReference type="PANTHER" id="PTHR22957:SF502">
    <property type="entry name" value="SMALL G PROTEIN SIGNALING MODULATOR 2-RELATED"/>
    <property type="match status" value="1"/>
</dbReference>
<dbReference type="AlphaFoldDB" id="A0AAD5SIC6"/>
<evidence type="ECO:0000313" key="5">
    <source>
        <dbReference type="Proteomes" id="UP001212841"/>
    </source>
</evidence>
<dbReference type="Pfam" id="PF00566">
    <property type="entry name" value="RabGAP-TBC"/>
    <property type="match status" value="1"/>
</dbReference>
<dbReference type="SMART" id="SM00164">
    <property type="entry name" value="TBC"/>
    <property type="match status" value="1"/>
</dbReference>
<organism evidence="4 5">
    <name type="scientific">Rhizophlyctis rosea</name>
    <dbReference type="NCBI Taxonomy" id="64517"/>
    <lineage>
        <taxon>Eukaryota</taxon>
        <taxon>Fungi</taxon>
        <taxon>Fungi incertae sedis</taxon>
        <taxon>Chytridiomycota</taxon>
        <taxon>Chytridiomycota incertae sedis</taxon>
        <taxon>Chytridiomycetes</taxon>
        <taxon>Rhizophlyctidales</taxon>
        <taxon>Rhizophlyctidaceae</taxon>
        <taxon>Rhizophlyctis</taxon>
    </lineage>
</organism>
<dbReference type="Gene3D" id="1.10.472.80">
    <property type="entry name" value="Ypt/Rab-GAP domain of gyp1p, domain 3"/>
    <property type="match status" value="1"/>
</dbReference>
<dbReference type="InterPro" id="IPR035969">
    <property type="entry name" value="Rab-GAP_TBC_sf"/>
</dbReference>
<dbReference type="PROSITE" id="PS50086">
    <property type="entry name" value="TBC_RABGAP"/>
    <property type="match status" value="1"/>
</dbReference>
<dbReference type="SUPFAM" id="SSF47923">
    <property type="entry name" value="Ypt/Rab-GAP domain of gyp1p"/>
    <property type="match status" value="2"/>
</dbReference>
<feature type="compositionally biased region" description="Basic and acidic residues" evidence="2">
    <location>
        <begin position="720"/>
        <end position="742"/>
    </location>
</feature>
<gene>
    <name evidence="4" type="primary">GYP7_2</name>
    <name evidence="4" type="ORF">HK097_002673</name>
</gene>
<name>A0AAD5SIC6_9FUNG</name>
<evidence type="ECO:0000313" key="4">
    <source>
        <dbReference type="EMBL" id="KAJ3054087.1"/>
    </source>
</evidence>
<accession>A0AAD5SIC6</accession>
<dbReference type="GO" id="GO:0005096">
    <property type="term" value="F:GTPase activator activity"/>
    <property type="evidence" value="ECO:0007669"/>
    <property type="project" value="UniProtKB-KW"/>
</dbReference>
<keyword evidence="5" id="KW-1185">Reference proteome</keyword>
<reference evidence="4" key="1">
    <citation type="submission" date="2020-05" db="EMBL/GenBank/DDBJ databases">
        <title>Phylogenomic resolution of chytrid fungi.</title>
        <authorList>
            <person name="Stajich J.E."/>
            <person name="Amses K."/>
            <person name="Simmons R."/>
            <person name="Seto K."/>
            <person name="Myers J."/>
            <person name="Bonds A."/>
            <person name="Quandt C.A."/>
            <person name="Barry K."/>
            <person name="Liu P."/>
            <person name="Grigoriev I."/>
            <person name="Longcore J.E."/>
            <person name="James T.Y."/>
        </authorList>
    </citation>
    <scope>NUCLEOTIDE SEQUENCE</scope>
    <source>
        <strain evidence="4">JEL0318</strain>
    </source>
</reference>
<evidence type="ECO:0000259" key="3">
    <source>
        <dbReference type="PROSITE" id="PS50086"/>
    </source>
</evidence>
<dbReference type="InterPro" id="IPR000195">
    <property type="entry name" value="Rab-GAP-TBC_dom"/>
</dbReference>
<protein>
    <submittedName>
        <fullName evidence="4">GTPase activating protein</fullName>
    </submittedName>
</protein>
<evidence type="ECO:0000256" key="2">
    <source>
        <dbReference type="SAM" id="MobiDB-lite"/>
    </source>
</evidence>
<dbReference type="EMBL" id="JADGJD010000159">
    <property type="protein sequence ID" value="KAJ3054087.1"/>
    <property type="molecule type" value="Genomic_DNA"/>
</dbReference>
<sequence length="781" mass="87993">MAANNVQLLHVRSNVSIRSSDTELLVGYLCLAAEEESSQHLFAWIPKTTIPAQDFHKYEEVAARTRVLLTLISHTAPIVSSPSHSLSLITEAISAPMDDVRSFTLSPELTLSGNDEVCLTRLTVELNFAGAKLPDLWFEKDHGVISDLSAVESLLRAWCRAIGKDLAESSSEEAPSVRTFKIVPLEGGSSSLAAARRPRQWPEGLPTVPQDSALYKIGTVGFGLVSGLLGQPTATKIEDVGWDMLERFSRVTNIARNTGAQVLEHPLARPILPLIPTNIRSLFLSSAEAEALLEEYDSFGQYLARYAGDLGGRLRRDRRAEVETILDKTGDFEVLAVGRTHHRTKQPLSAEHWVSWYDPKGRLVVTADYVKAYVFTAGVENDIRPDVWKYLLDVFPYNSTDDERMKLLDAKRQEYESMRNSWQKILAEAAGEVPEEQDTASSNARAGDEREDGDVVSKLRERKYRIEKDVVRTDRTVPFFVGSESDLANAPPVPGSEDEAGPPASFSANLEMLKNVLMTYTMYNFELGYVQGMNDLLAPILAVMRSESEAFWCFAEFMKTMQHNFFRDQSGMRTQLRRLELLIKFIDPFLYEHLEATDSINLFICFRWLLVLFKREFDFQDTSTLWEVIWACPLTRHFHLFIALAILNARRVEIFKCTAFDENLKFVNEQSGNINLIDTLQRAEVLFYVFRDKLTHEAKARLDVDVDTRATADLPGASENAKRTHLSVDDRDGRGGKADAKGSTRKSASASRSRSRTPEPLRKAVECTEEELWELVNLVCM</sequence>
<feature type="domain" description="Rab-GAP TBC" evidence="3">
    <location>
        <begin position="378"/>
        <end position="633"/>
    </location>
</feature>